<dbReference type="InterPro" id="IPR001878">
    <property type="entry name" value="Znf_CCHC"/>
</dbReference>
<dbReference type="Pfam" id="PF00078">
    <property type="entry name" value="RVT_1"/>
    <property type="match status" value="1"/>
</dbReference>
<evidence type="ECO:0000256" key="5">
    <source>
        <dbReference type="ARBA" id="ARBA00022759"/>
    </source>
</evidence>
<proteinExistence type="predicted"/>
<sequence length="1374" mass="158459">MFTNLRSCFILQMESDKDWPLDPFNGSVDPSDLRREWEEWFRAFELVLELRKITSQHEKLILLLARGGRGLQRIYYNLRPVADEVHPEPVQVPLMPPETPEYDNAVKRLNNFFIGKRNERVELEVFRSLKQSSDESFSHFILKLRTQAARCDFRSREEVEILHQVAMGARDERVRDKGLEDSMSLDDLTNYAMNREMLQKQKEKVRQFKNDEDAGRLTVATVKPDWRKKPRPSAVGFRERRWNQDKRGEVECENCGSWKHQKHSRECSARAARCNNCGRLGHYARKCRSGRNIRTSNNQFSRRKISEANSLREEDRYCNRERSEEVSSRRRSPEALKVYTIDEGVITCKIDESPVKFLIDSGAAINTVTEQDWKNLLNSGARIHKKRYDYSRQFTAYATQEPLQVLVIFEAWVSINDTKPKSYSEFFVIQGAKRSLLSKRTAEELKVLKVGLDVMNVEVKVDPFPKFPNVRVRLSVDPNIPPRKIAYLRIPVAMEEKVDQKILQMLQSDVIEPAVGPPEWISPMVVVPKGKNDIRLCINMRYPNQAIQREHYPLPMIDTLLNKLRGSTYFSKIDITSAFHHVELHPESRGITTFMTSRGLMRFKRLMFGINCAPEIFQRIMTEMLAGIEGVIVYIDDVVVSGRNRKEHDARLREVLAVLEENNAMLNKEKCVFGVERLEILGYEVSAAGISPSEEKVVAIRNFRCPETKEEVRSFLGLVNFIGHFIPDLSTRTEPLRRFIRGDVSEFGKAQQEAFEDLRCEISSNVRRLGFFDPADTTELFVDASPVGLGAVLTQKDSANSARIVSFASKGLTKAERVYPQTQREALAVVWAVEKFYPYLFGTKFTVFTDHKTLEYIYEGKHQFGKRACTRAEGWALRLQPYDFTVQHIPGHTNISDICSRLCPASETPFDETTEHYVCSIGEVPNAITLHEIQTETSLDETMSAVIEAIRTQNWPKDLFRYQAFAKELGVIKDIVVREDRIILPHKLRSRALEIAHRGHPGIVAMRRNLREKVWWPCMDRDVQEYVQQCAGCAAVSGLEAPEPMQRKLMPERAWQEIAIDFFSAKECATFLVLIDYYSRYTKVMEMKGTTARKTIEALENVFIEQTYPETIRCDNGPPFSSEEFSQYCTSKNIKLSRTIPYWPQMNGLVERHNRGILRALRIAKATKEDWRKAIRDYEYMYNTTPHSMTGKAPLELLSGRPIKDLLPSLRTEPFWTRDEETRDSDAIKKMKGKIYSDNQRDAKESRIAVGDEVMLKNYESGKLEANFKLEKFKVVRKTGSDVIVTNEEGLTYRRPVSHLKKWPSIRDSPVVLDEAEECSPQTSKPDQTGPEVSSNPVCSSKQNKRVPGASDKSTIVRPKRTKRLPTRYDPKFE</sequence>
<dbReference type="GeneID" id="134288203"/>
<dbReference type="Gene3D" id="3.30.70.270">
    <property type="match status" value="2"/>
</dbReference>
<feature type="domain" description="CCHC-type" evidence="10">
    <location>
        <begin position="273"/>
        <end position="289"/>
    </location>
</feature>
<dbReference type="PANTHER" id="PTHR37984:SF11">
    <property type="entry name" value="INTEGRASE CATALYTIC DOMAIN-CONTAINING PROTEIN"/>
    <property type="match status" value="1"/>
</dbReference>
<feature type="domain" description="Reverse transcriptase" evidence="11">
    <location>
        <begin position="508"/>
        <end position="685"/>
    </location>
</feature>
<dbReference type="InterPro" id="IPR041588">
    <property type="entry name" value="Integrase_H2C2"/>
</dbReference>
<dbReference type="SUPFAM" id="SSF53098">
    <property type="entry name" value="Ribonuclease H-like"/>
    <property type="match status" value="1"/>
</dbReference>
<dbReference type="InterPro" id="IPR012337">
    <property type="entry name" value="RNaseH-like_sf"/>
</dbReference>
<protein>
    <recommendedName>
        <fullName evidence="1">RNA-directed DNA polymerase</fullName>
        <ecNumber evidence="1">2.7.7.49</ecNumber>
    </recommendedName>
</protein>
<reference evidence="14" key="1">
    <citation type="journal article" date="2015" name="Proc. Natl. Acad. Sci. U.S.A.">
        <title>Genome sequence of the Asian Tiger mosquito, Aedes albopictus, reveals insights into its biology, genetics, and evolution.</title>
        <authorList>
            <person name="Chen X.G."/>
            <person name="Jiang X."/>
            <person name="Gu J."/>
            <person name="Xu M."/>
            <person name="Wu Y."/>
            <person name="Deng Y."/>
            <person name="Zhang C."/>
            <person name="Bonizzoni M."/>
            <person name="Dermauw W."/>
            <person name="Vontas J."/>
            <person name="Armbruster P."/>
            <person name="Huang X."/>
            <person name="Yang Y."/>
            <person name="Zhang H."/>
            <person name="He W."/>
            <person name="Peng H."/>
            <person name="Liu Y."/>
            <person name="Wu K."/>
            <person name="Chen J."/>
            <person name="Lirakis M."/>
            <person name="Topalis P."/>
            <person name="Van Leeuwen T."/>
            <person name="Hall A.B."/>
            <person name="Jiang X."/>
            <person name="Thorpe C."/>
            <person name="Mueller R.L."/>
            <person name="Sun C."/>
            <person name="Waterhouse R.M."/>
            <person name="Yan G."/>
            <person name="Tu Z.J."/>
            <person name="Fang X."/>
            <person name="James A.A."/>
        </authorList>
    </citation>
    <scope>NUCLEOTIDE SEQUENCE [LARGE SCALE GENOMIC DNA]</scope>
    <source>
        <strain evidence="14">Foshan</strain>
    </source>
</reference>
<organism evidence="13 14">
    <name type="scientific">Aedes albopictus</name>
    <name type="common">Asian tiger mosquito</name>
    <name type="synonym">Stegomyia albopicta</name>
    <dbReference type="NCBI Taxonomy" id="7160"/>
    <lineage>
        <taxon>Eukaryota</taxon>
        <taxon>Metazoa</taxon>
        <taxon>Ecdysozoa</taxon>
        <taxon>Arthropoda</taxon>
        <taxon>Hexapoda</taxon>
        <taxon>Insecta</taxon>
        <taxon>Pterygota</taxon>
        <taxon>Neoptera</taxon>
        <taxon>Endopterygota</taxon>
        <taxon>Diptera</taxon>
        <taxon>Nematocera</taxon>
        <taxon>Culicoidea</taxon>
        <taxon>Culicidae</taxon>
        <taxon>Culicinae</taxon>
        <taxon>Aedini</taxon>
        <taxon>Aedes</taxon>
        <taxon>Stegomyia</taxon>
    </lineage>
</organism>
<accession>A0ABM1XYZ3</accession>
<evidence type="ECO:0000256" key="1">
    <source>
        <dbReference type="ARBA" id="ARBA00012493"/>
    </source>
</evidence>
<keyword evidence="2" id="KW-0808">Transferase</keyword>
<name>A0ABM1XYZ3_AEDAL</name>
<dbReference type="CDD" id="cd09274">
    <property type="entry name" value="RNase_HI_RT_Ty3"/>
    <property type="match status" value="1"/>
</dbReference>
<feature type="domain" description="Integrase catalytic" evidence="12">
    <location>
        <begin position="1047"/>
        <end position="1202"/>
    </location>
</feature>
<dbReference type="PANTHER" id="PTHR37984">
    <property type="entry name" value="PROTEIN CBG26694"/>
    <property type="match status" value="1"/>
</dbReference>
<dbReference type="EnsemblMetazoa" id="AALFPA23_004141.R4948">
    <property type="protein sequence ID" value="AALFPA23_004141.P4948"/>
    <property type="gene ID" value="AALFPA23_004141"/>
</dbReference>
<evidence type="ECO:0000256" key="8">
    <source>
        <dbReference type="PROSITE-ProRule" id="PRU00047"/>
    </source>
</evidence>
<dbReference type="Proteomes" id="UP000069940">
    <property type="component" value="Unassembled WGS sequence"/>
</dbReference>
<dbReference type="RefSeq" id="XP_062708243.1">
    <property type="nucleotide sequence ID" value="XM_062852259.1"/>
</dbReference>
<keyword evidence="3" id="KW-0548">Nucleotidyltransferase</keyword>
<dbReference type="SMART" id="SM00343">
    <property type="entry name" value="ZnF_C2HC"/>
    <property type="match status" value="1"/>
</dbReference>
<keyword evidence="7" id="KW-0695">RNA-directed DNA polymerase</keyword>
<keyword evidence="14" id="KW-1185">Reference proteome</keyword>
<dbReference type="InterPro" id="IPR043502">
    <property type="entry name" value="DNA/RNA_pol_sf"/>
</dbReference>
<dbReference type="Gene3D" id="4.10.60.10">
    <property type="entry name" value="Zinc finger, CCHC-type"/>
    <property type="match status" value="1"/>
</dbReference>
<dbReference type="InterPro" id="IPR036875">
    <property type="entry name" value="Znf_CCHC_sf"/>
</dbReference>
<keyword evidence="8" id="KW-0862">Zinc</keyword>
<keyword evidence="6" id="KW-0378">Hydrolase</keyword>
<evidence type="ECO:0000256" key="6">
    <source>
        <dbReference type="ARBA" id="ARBA00022801"/>
    </source>
</evidence>
<evidence type="ECO:0000256" key="3">
    <source>
        <dbReference type="ARBA" id="ARBA00022695"/>
    </source>
</evidence>
<keyword evidence="8" id="KW-0479">Metal-binding</keyword>
<dbReference type="Gene3D" id="3.30.420.10">
    <property type="entry name" value="Ribonuclease H-like superfamily/Ribonuclease H"/>
    <property type="match status" value="1"/>
</dbReference>
<dbReference type="Pfam" id="PF17917">
    <property type="entry name" value="RT_RNaseH"/>
    <property type="match status" value="1"/>
</dbReference>
<dbReference type="InterPro" id="IPR050951">
    <property type="entry name" value="Retrovirus_Pol_polyprotein"/>
</dbReference>
<evidence type="ECO:0000259" key="11">
    <source>
        <dbReference type="PROSITE" id="PS50878"/>
    </source>
</evidence>
<dbReference type="SUPFAM" id="SSF57756">
    <property type="entry name" value="Retrovirus zinc finger-like domains"/>
    <property type="match status" value="1"/>
</dbReference>
<dbReference type="InterPro" id="IPR043128">
    <property type="entry name" value="Rev_trsase/Diguanyl_cyclase"/>
</dbReference>
<dbReference type="Pfam" id="PF17921">
    <property type="entry name" value="Integrase_H2C2"/>
    <property type="match status" value="1"/>
</dbReference>
<keyword evidence="8" id="KW-0863">Zinc-finger</keyword>
<dbReference type="InterPro" id="IPR001584">
    <property type="entry name" value="Integrase_cat-core"/>
</dbReference>
<reference evidence="13" key="2">
    <citation type="submission" date="2025-05" db="UniProtKB">
        <authorList>
            <consortium name="EnsemblMetazoa"/>
        </authorList>
    </citation>
    <scope>IDENTIFICATION</scope>
    <source>
        <strain evidence="13">Foshan</strain>
    </source>
</reference>
<evidence type="ECO:0000256" key="9">
    <source>
        <dbReference type="SAM" id="MobiDB-lite"/>
    </source>
</evidence>
<dbReference type="PROSITE" id="PS50878">
    <property type="entry name" value="RT_POL"/>
    <property type="match status" value="1"/>
</dbReference>
<dbReference type="InterPro" id="IPR036397">
    <property type="entry name" value="RNaseH_sf"/>
</dbReference>
<dbReference type="Gene3D" id="1.10.340.70">
    <property type="match status" value="1"/>
</dbReference>
<evidence type="ECO:0000313" key="13">
    <source>
        <dbReference type="EnsemblMetazoa" id="AALFPA23_004141.P4948"/>
    </source>
</evidence>
<dbReference type="InterPro" id="IPR000477">
    <property type="entry name" value="RT_dom"/>
</dbReference>
<dbReference type="CDD" id="cd01647">
    <property type="entry name" value="RT_LTR"/>
    <property type="match status" value="1"/>
</dbReference>
<dbReference type="PROSITE" id="PS50994">
    <property type="entry name" value="INTEGRASE"/>
    <property type="match status" value="1"/>
</dbReference>
<dbReference type="CDD" id="cd00303">
    <property type="entry name" value="retropepsin_like"/>
    <property type="match status" value="1"/>
</dbReference>
<dbReference type="Gene3D" id="3.10.10.10">
    <property type="entry name" value="HIV Type 1 Reverse Transcriptase, subunit A, domain 1"/>
    <property type="match status" value="1"/>
</dbReference>
<evidence type="ECO:0000313" key="14">
    <source>
        <dbReference type="Proteomes" id="UP000069940"/>
    </source>
</evidence>
<dbReference type="PROSITE" id="PS50158">
    <property type="entry name" value="ZF_CCHC"/>
    <property type="match status" value="1"/>
</dbReference>
<evidence type="ECO:0000259" key="10">
    <source>
        <dbReference type="PROSITE" id="PS50158"/>
    </source>
</evidence>
<dbReference type="InterPro" id="IPR041373">
    <property type="entry name" value="RT_RNaseH"/>
</dbReference>
<dbReference type="Pfam" id="PF00665">
    <property type="entry name" value="rve"/>
    <property type="match status" value="1"/>
</dbReference>
<evidence type="ECO:0000256" key="2">
    <source>
        <dbReference type="ARBA" id="ARBA00022679"/>
    </source>
</evidence>
<dbReference type="EC" id="2.7.7.49" evidence="1"/>
<keyword evidence="5" id="KW-0255">Endonuclease</keyword>
<feature type="compositionally biased region" description="Polar residues" evidence="9">
    <location>
        <begin position="1320"/>
        <end position="1342"/>
    </location>
</feature>
<evidence type="ECO:0000256" key="4">
    <source>
        <dbReference type="ARBA" id="ARBA00022722"/>
    </source>
</evidence>
<evidence type="ECO:0000256" key="7">
    <source>
        <dbReference type="ARBA" id="ARBA00022918"/>
    </source>
</evidence>
<dbReference type="Gene3D" id="3.10.20.370">
    <property type="match status" value="1"/>
</dbReference>
<dbReference type="PROSITE" id="PS00141">
    <property type="entry name" value="ASP_PROTEASE"/>
    <property type="match status" value="1"/>
</dbReference>
<evidence type="ECO:0000259" key="12">
    <source>
        <dbReference type="PROSITE" id="PS50994"/>
    </source>
</evidence>
<dbReference type="SUPFAM" id="SSF56672">
    <property type="entry name" value="DNA/RNA polymerases"/>
    <property type="match status" value="1"/>
</dbReference>
<keyword evidence="4" id="KW-0540">Nuclease</keyword>
<dbReference type="InterPro" id="IPR001969">
    <property type="entry name" value="Aspartic_peptidase_AS"/>
</dbReference>
<feature type="region of interest" description="Disordered" evidence="9">
    <location>
        <begin position="1317"/>
        <end position="1374"/>
    </location>
</feature>